<organism evidence="3 4">
    <name type="scientific">Pseudocitrobacter vendiensis</name>
    <dbReference type="NCBI Taxonomy" id="2488306"/>
    <lineage>
        <taxon>Bacteria</taxon>
        <taxon>Pseudomonadati</taxon>
        <taxon>Pseudomonadota</taxon>
        <taxon>Gammaproteobacteria</taxon>
        <taxon>Enterobacterales</taxon>
        <taxon>Enterobacteriaceae</taxon>
        <taxon>Pseudocitrobacter</taxon>
    </lineage>
</organism>
<comment type="caution">
    <text evidence="3">The sequence shown here is derived from an EMBL/GenBank/DDBJ whole genome shotgun (WGS) entry which is preliminary data.</text>
</comment>
<dbReference type="NCBIfam" id="NF007675">
    <property type="entry name" value="PRK10350.1"/>
    <property type="match status" value="1"/>
</dbReference>
<name>A0ABM9FD69_9ENTR</name>
<proteinExistence type="predicted"/>
<dbReference type="Pfam" id="PF10956">
    <property type="entry name" value="DUF2756"/>
    <property type="match status" value="1"/>
</dbReference>
<evidence type="ECO:0000256" key="1">
    <source>
        <dbReference type="SAM" id="MobiDB-lite"/>
    </source>
</evidence>
<sequence length="146" mass="16448">MKRLLILAALLPFAASAQPLNTTNNPNLPDYKIPSQQRLQTQMKSQQVQQKGMLNQQLQTQTRVQQQQLQTQMNNDRQRIQQAQPGERNPAGQQMLPNTNGGMLNQGGASRNSDSMLNNQQHMLPQRQNGDMLNNNPNLPVKTNLP</sequence>
<dbReference type="RefSeq" id="WP_253898757.1">
    <property type="nucleotide sequence ID" value="NZ_CALSBS010000020.1"/>
</dbReference>
<reference evidence="3" key="1">
    <citation type="submission" date="2022-05" db="EMBL/GenBank/DDBJ databases">
        <authorList>
            <person name="Blom J."/>
        </authorList>
    </citation>
    <scope>NUCLEOTIDE SEQUENCE</scope>
    <source>
        <strain evidence="3">Type strain: CPO20170097</strain>
    </source>
</reference>
<dbReference type="Proteomes" id="UP001152651">
    <property type="component" value="Unassembled WGS sequence"/>
</dbReference>
<evidence type="ECO:0000313" key="3">
    <source>
        <dbReference type="EMBL" id="CAH6661162.1"/>
    </source>
</evidence>
<feature type="signal peptide" evidence="2">
    <location>
        <begin position="1"/>
        <end position="17"/>
    </location>
</feature>
<keyword evidence="4" id="KW-1185">Reference proteome</keyword>
<keyword evidence="2" id="KW-0732">Signal</keyword>
<feature type="chain" id="PRO_5047516750" evidence="2">
    <location>
        <begin position="18"/>
        <end position="146"/>
    </location>
</feature>
<feature type="region of interest" description="Disordered" evidence="1">
    <location>
        <begin position="37"/>
        <end position="146"/>
    </location>
</feature>
<evidence type="ECO:0000256" key="2">
    <source>
        <dbReference type="SAM" id="SignalP"/>
    </source>
</evidence>
<feature type="compositionally biased region" description="Polar residues" evidence="1">
    <location>
        <begin position="91"/>
        <end position="138"/>
    </location>
</feature>
<gene>
    <name evidence="3" type="ORF">FBBNIHIM_18820</name>
</gene>
<evidence type="ECO:0000313" key="4">
    <source>
        <dbReference type="Proteomes" id="UP001152651"/>
    </source>
</evidence>
<feature type="compositionally biased region" description="Low complexity" evidence="1">
    <location>
        <begin position="40"/>
        <end position="75"/>
    </location>
</feature>
<accession>A0ABM9FD69</accession>
<dbReference type="EMBL" id="CALSBS010000020">
    <property type="protein sequence ID" value="CAH6661162.1"/>
    <property type="molecule type" value="Genomic_DNA"/>
</dbReference>
<dbReference type="InterPro" id="IPR020158">
    <property type="entry name" value="DUF2756"/>
</dbReference>
<protein>
    <submittedName>
        <fullName evidence="3">DUF2756 domain-containing protein</fullName>
    </submittedName>
</protein>